<name>A0A2V3J6C6_9FLOR</name>
<protein>
    <recommendedName>
        <fullName evidence="3">BZIP domain-containing protein</fullName>
    </recommendedName>
</protein>
<sequence>MSISPHNNHYTPEPPPSSFTLPDNHIDVLLTSYNDVFRSLRENPAALAWILRAAFDPRHATDASHLDLSLSRGYSLLHTCARPSCASHLPETILQRTNTLLLPSQSRGQSVLGFYVDHTQTHSSPVTTQLGRYTYSSVPGELFKCTRLDGTSPSSPTVAISRIIIVNPSVFLLDTVIISFRYASFTSIPDNALLHSRHFSCHNLSAPLSSPSGTEGSFLGLSDFGVYDALILQYRVPPGMQQVEPSPLLQAAPAHLERCPNPRSILTNVLHEHIESLQASFVQLVAVNSRISAPMRALDTFAQTRLNELSQRVTIPLQHAPPYISPSTQPVQLAQQLSLSAQLLHPGDDPTNSMPNSIPNTTQQYQDCRVPADIRVPLPHVPAQHVPQRMIPSTGIHDNPTIPARNIASSVVHVAPHVIPSSDADLSSSLAMREAAHRAGHVPQRVLLGSAADITSTVRVNELVAGMPRVSSRVLPANSANTSSSIGFPEVTENASTIVKKPPNEQAVPPFKKTLPAPTKSEIIIRNRISAQRSNEKRRRRIEHTKMELAYLKSYLPTLQRRKGCLLEENQSLKVRFMERYRESDMESFF</sequence>
<proteinExistence type="predicted"/>
<dbReference type="EMBL" id="NBIV01000001">
    <property type="protein sequence ID" value="PXF49924.1"/>
    <property type="molecule type" value="Genomic_DNA"/>
</dbReference>
<comment type="caution">
    <text evidence="1">The sequence shown here is derived from an EMBL/GenBank/DDBJ whole genome shotgun (WGS) entry which is preliminary data.</text>
</comment>
<keyword evidence="2" id="KW-1185">Reference proteome</keyword>
<evidence type="ECO:0008006" key="3">
    <source>
        <dbReference type="Google" id="ProtNLM"/>
    </source>
</evidence>
<organism evidence="1 2">
    <name type="scientific">Gracilariopsis chorda</name>
    <dbReference type="NCBI Taxonomy" id="448386"/>
    <lineage>
        <taxon>Eukaryota</taxon>
        <taxon>Rhodophyta</taxon>
        <taxon>Florideophyceae</taxon>
        <taxon>Rhodymeniophycidae</taxon>
        <taxon>Gracilariales</taxon>
        <taxon>Gracilariaceae</taxon>
        <taxon>Gracilariopsis</taxon>
    </lineage>
</organism>
<evidence type="ECO:0000313" key="1">
    <source>
        <dbReference type="EMBL" id="PXF49924.1"/>
    </source>
</evidence>
<dbReference type="CDD" id="cd14686">
    <property type="entry name" value="bZIP"/>
    <property type="match status" value="1"/>
</dbReference>
<accession>A0A2V3J6C6</accession>
<dbReference type="AlphaFoldDB" id="A0A2V3J6C6"/>
<dbReference type="OrthoDB" id="10497274at2759"/>
<gene>
    <name evidence="1" type="ORF">BWQ96_00084</name>
</gene>
<reference evidence="1 2" key="1">
    <citation type="journal article" date="2018" name="Mol. Biol. Evol.">
        <title>Analysis of the draft genome of the red seaweed Gracilariopsis chorda provides insights into genome size evolution in Rhodophyta.</title>
        <authorList>
            <person name="Lee J."/>
            <person name="Yang E.C."/>
            <person name="Graf L."/>
            <person name="Yang J.H."/>
            <person name="Qiu H."/>
            <person name="Zel Zion U."/>
            <person name="Chan C.X."/>
            <person name="Stephens T.G."/>
            <person name="Weber A.P.M."/>
            <person name="Boo G.H."/>
            <person name="Boo S.M."/>
            <person name="Kim K.M."/>
            <person name="Shin Y."/>
            <person name="Jung M."/>
            <person name="Lee S.J."/>
            <person name="Yim H.S."/>
            <person name="Lee J.H."/>
            <person name="Bhattacharya D."/>
            <person name="Yoon H.S."/>
        </authorList>
    </citation>
    <scope>NUCLEOTIDE SEQUENCE [LARGE SCALE GENOMIC DNA]</scope>
    <source>
        <strain evidence="1 2">SKKU-2015</strain>
        <tissue evidence="1">Whole body</tissue>
    </source>
</reference>
<dbReference type="Proteomes" id="UP000247409">
    <property type="component" value="Unassembled WGS sequence"/>
</dbReference>
<evidence type="ECO:0000313" key="2">
    <source>
        <dbReference type="Proteomes" id="UP000247409"/>
    </source>
</evidence>